<gene>
    <name evidence="2" type="ORF">G4V63_12050</name>
</gene>
<sequence length="50" mass="5843">MAADDGDPFEQGKLARFNNEPHDNPYPENTEQRERWEAGYRFVEQGLMSV</sequence>
<dbReference type="AlphaFoldDB" id="A0A7C9VET0"/>
<proteinExistence type="predicted"/>
<dbReference type="Proteomes" id="UP000480266">
    <property type="component" value="Unassembled WGS sequence"/>
</dbReference>
<dbReference type="EMBL" id="JAAMRR010000631">
    <property type="protein sequence ID" value="NGX95927.1"/>
    <property type="molecule type" value="Genomic_DNA"/>
</dbReference>
<accession>A0A7C9VET0</accession>
<feature type="compositionally biased region" description="Basic and acidic residues" evidence="1">
    <location>
        <begin position="19"/>
        <end position="34"/>
    </location>
</feature>
<organism evidence="2 3">
    <name type="scientific">Candidatus Afipia apatlaquensis</name>
    <dbReference type="NCBI Taxonomy" id="2712852"/>
    <lineage>
        <taxon>Bacteria</taxon>
        <taxon>Pseudomonadati</taxon>
        <taxon>Pseudomonadota</taxon>
        <taxon>Alphaproteobacteria</taxon>
        <taxon>Hyphomicrobiales</taxon>
        <taxon>Nitrobacteraceae</taxon>
        <taxon>Afipia</taxon>
    </lineage>
</organism>
<keyword evidence="3" id="KW-1185">Reference proteome</keyword>
<feature type="region of interest" description="Disordered" evidence="1">
    <location>
        <begin position="1"/>
        <end position="34"/>
    </location>
</feature>
<comment type="caution">
    <text evidence="2">The sequence shown here is derived from an EMBL/GenBank/DDBJ whole genome shotgun (WGS) entry which is preliminary data.</text>
</comment>
<protein>
    <submittedName>
        <fullName evidence="2">Uncharacterized protein</fullName>
    </submittedName>
</protein>
<name>A0A7C9VET0_9BRAD</name>
<reference evidence="2" key="1">
    <citation type="submission" date="2020-02" db="EMBL/GenBank/DDBJ databases">
        <title>Draft genome sequence of Candidatus Afipia apatlaquensis IBT-C3, a potential strain for decolorization of textile dyes.</title>
        <authorList>
            <person name="Sanchez-Reyes A."/>
            <person name="Breton-Deval L."/>
            <person name="Mangelson H."/>
            <person name="Sanchez-Flores A."/>
        </authorList>
    </citation>
    <scope>NUCLEOTIDE SEQUENCE [LARGE SCALE GENOMIC DNA]</scope>
    <source>
        <strain evidence="2">IBT-C3</strain>
    </source>
</reference>
<evidence type="ECO:0000256" key="1">
    <source>
        <dbReference type="SAM" id="MobiDB-lite"/>
    </source>
</evidence>
<evidence type="ECO:0000313" key="2">
    <source>
        <dbReference type="EMBL" id="NGX95927.1"/>
    </source>
</evidence>
<evidence type="ECO:0000313" key="3">
    <source>
        <dbReference type="Proteomes" id="UP000480266"/>
    </source>
</evidence>